<protein>
    <submittedName>
        <fullName evidence="2">Uncharacterized protein</fullName>
    </submittedName>
</protein>
<feature type="transmembrane region" description="Helical" evidence="1">
    <location>
        <begin position="59"/>
        <end position="82"/>
    </location>
</feature>
<comment type="caution">
    <text evidence="2">The sequence shown here is derived from an EMBL/GenBank/DDBJ whole genome shotgun (WGS) entry which is preliminary data.</text>
</comment>
<reference evidence="2 3" key="1">
    <citation type="submission" date="2017-06" db="EMBL/GenBank/DDBJ databases">
        <title>the draft geome sequence of Illustriluteabacillus marina B3227.</title>
        <authorList>
            <person name="He R.-H."/>
            <person name="Du Z.-J."/>
        </authorList>
    </citation>
    <scope>NUCLEOTIDE SEQUENCE [LARGE SCALE GENOMIC DNA]</scope>
    <source>
        <strain evidence="2 3">B3227</strain>
    </source>
</reference>
<keyword evidence="1" id="KW-0812">Transmembrane</keyword>
<gene>
    <name evidence="2" type="ORF">CEY16_12475</name>
</gene>
<dbReference type="AlphaFoldDB" id="A0A2I0QQM9"/>
<organism evidence="2 3">
    <name type="scientific">Halalkalibacillus sediminis</name>
    <dbReference type="NCBI Taxonomy" id="2018042"/>
    <lineage>
        <taxon>Bacteria</taxon>
        <taxon>Bacillati</taxon>
        <taxon>Bacillota</taxon>
        <taxon>Bacilli</taxon>
        <taxon>Bacillales</taxon>
        <taxon>Bacillaceae</taxon>
        <taxon>Halalkalibacillus</taxon>
    </lineage>
</organism>
<feature type="transmembrane region" description="Helical" evidence="1">
    <location>
        <begin position="29"/>
        <end position="47"/>
    </location>
</feature>
<evidence type="ECO:0000313" key="2">
    <source>
        <dbReference type="EMBL" id="PKR76636.1"/>
    </source>
</evidence>
<dbReference type="Proteomes" id="UP000243524">
    <property type="component" value="Unassembled WGS sequence"/>
</dbReference>
<accession>A0A2I0QQM9</accession>
<keyword evidence="3" id="KW-1185">Reference proteome</keyword>
<sequence>MNKTLLILFFLTIFNNLFTFLDIENGRPYYYCLLLSWLIPLFMLYFLKKVNGNKMLKRLIFIINIVHLAILILFLIVLVQIITSA</sequence>
<name>A0A2I0QQM9_9BACI</name>
<keyword evidence="1" id="KW-0472">Membrane</keyword>
<keyword evidence="1" id="KW-1133">Transmembrane helix</keyword>
<evidence type="ECO:0000256" key="1">
    <source>
        <dbReference type="SAM" id="Phobius"/>
    </source>
</evidence>
<dbReference type="EMBL" id="PJNH01000004">
    <property type="protein sequence ID" value="PKR76636.1"/>
    <property type="molecule type" value="Genomic_DNA"/>
</dbReference>
<evidence type="ECO:0000313" key="3">
    <source>
        <dbReference type="Proteomes" id="UP000243524"/>
    </source>
</evidence>
<proteinExistence type="predicted"/>